<feature type="domain" description="BTB" evidence="4">
    <location>
        <begin position="1232"/>
        <end position="1299"/>
    </location>
</feature>
<dbReference type="PANTHER" id="PTHR24126:SF14">
    <property type="entry name" value="ANK_REP_REGION DOMAIN-CONTAINING PROTEIN"/>
    <property type="match status" value="1"/>
</dbReference>
<dbReference type="InterPro" id="IPR000210">
    <property type="entry name" value="BTB/POZ_dom"/>
</dbReference>
<dbReference type="Pfam" id="PF00023">
    <property type="entry name" value="Ank"/>
    <property type="match status" value="1"/>
</dbReference>
<dbReference type="Pfam" id="PF12796">
    <property type="entry name" value="Ank_2"/>
    <property type="match status" value="2"/>
</dbReference>
<dbReference type="InterPro" id="IPR002110">
    <property type="entry name" value="Ankyrin_rpt"/>
</dbReference>
<dbReference type="PROSITE" id="PS50088">
    <property type="entry name" value="ANK_REPEAT"/>
    <property type="match status" value="4"/>
</dbReference>
<reference evidence="5" key="1">
    <citation type="submission" date="2022-08" db="EMBL/GenBank/DDBJ databases">
        <title>Novel sulphate-reducing endosymbionts in the free-living metamonad Anaeramoeba.</title>
        <authorList>
            <person name="Jerlstrom-Hultqvist J."/>
            <person name="Cepicka I."/>
            <person name="Gallot-Lavallee L."/>
            <person name="Salas-Leiva D."/>
            <person name="Curtis B.A."/>
            <person name="Zahonova K."/>
            <person name="Pipaliya S."/>
            <person name="Dacks J."/>
            <person name="Roger A.J."/>
        </authorList>
    </citation>
    <scope>NUCLEOTIDE SEQUENCE</scope>
    <source>
        <strain evidence="5">Busselton2</strain>
    </source>
</reference>
<evidence type="ECO:0000313" key="6">
    <source>
        <dbReference type="Proteomes" id="UP001146793"/>
    </source>
</evidence>
<dbReference type="InterPro" id="IPR011333">
    <property type="entry name" value="SKP1/BTB/POZ_sf"/>
</dbReference>
<dbReference type="PROSITE" id="PS50097">
    <property type="entry name" value="BTB"/>
    <property type="match status" value="1"/>
</dbReference>
<evidence type="ECO:0000259" key="4">
    <source>
        <dbReference type="PROSITE" id="PS50097"/>
    </source>
</evidence>
<organism evidence="5 6">
    <name type="scientific">Anaeramoeba flamelloides</name>
    <dbReference type="NCBI Taxonomy" id="1746091"/>
    <lineage>
        <taxon>Eukaryota</taxon>
        <taxon>Metamonada</taxon>
        <taxon>Anaeramoebidae</taxon>
        <taxon>Anaeramoeba</taxon>
    </lineage>
</organism>
<dbReference type="PANTHER" id="PTHR24126">
    <property type="entry name" value="ANKYRIN REPEAT, PH AND SEC7 DOMAIN CONTAINING PROTEIN SECG-RELATED"/>
    <property type="match status" value="1"/>
</dbReference>
<proteinExistence type="predicted"/>
<dbReference type="Gene3D" id="1.25.40.20">
    <property type="entry name" value="Ankyrin repeat-containing domain"/>
    <property type="match status" value="5"/>
</dbReference>
<dbReference type="InterPro" id="IPR036770">
    <property type="entry name" value="Ankyrin_rpt-contain_sf"/>
</dbReference>
<dbReference type="PROSITE" id="PS50297">
    <property type="entry name" value="ANK_REP_REGION"/>
    <property type="match status" value="3"/>
</dbReference>
<dbReference type="SMART" id="SM00248">
    <property type="entry name" value="ANK"/>
    <property type="match status" value="14"/>
</dbReference>
<feature type="repeat" description="ANK" evidence="3">
    <location>
        <begin position="711"/>
        <end position="745"/>
    </location>
</feature>
<evidence type="ECO:0000313" key="5">
    <source>
        <dbReference type="EMBL" id="KAJ3445384.1"/>
    </source>
</evidence>
<keyword evidence="2 3" id="KW-0040">ANK repeat</keyword>
<keyword evidence="1" id="KW-0677">Repeat</keyword>
<dbReference type="SUPFAM" id="SSF54695">
    <property type="entry name" value="POZ domain"/>
    <property type="match status" value="1"/>
</dbReference>
<dbReference type="Proteomes" id="UP001146793">
    <property type="component" value="Unassembled WGS sequence"/>
</dbReference>
<dbReference type="Pfam" id="PF00651">
    <property type="entry name" value="BTB"/>
    <property type="match status" value="1"/>
</dbReference>
<name>A0AAV7ZW16_9EUKA</name>
<comment type="caution">
    <text evidence="5">The sequence shown here is derived from an EMBL/GenBank/DDBJ whole genome shotgun (WGS) entry which is preliminary data.</text>
</comment>
<protein>
    <submittedName>
        <fullName evidence="5">Ankyrin repeat-containing protein</fullName>
    </submittedName>
</protein>
<feature type="repeat" description="ANK" evidence="3">
    <location>
        <begin position="926"/>
        <end position="960"/>
    </location>
</feature>
<dbReference type="Gene3D" id="3.30.710.10">
    <property type="entry name" value="Potassium Channel Kv1.1, Chain A"/>
    <property type="match status" value="1"/>
</dbReference>
<evidence type="ECO:0000256" key="3">
    <source>
        <dbReference type="PROSITE-ProRule" id="PRU00023"/>
    </source>
</evidence>
<gene>
    <name evidence="5" type="ORF">M0812_11257</name>
</gene>
<accession>A0AAV7ZW16</accession>
<evidence type="ECO:0000256" key="2">
    <source>
        <dbReference type="ARBA" id="ARBA00023043"/>
    </source>
</evidence>
<dbReference type="EMBL" id="JANTQA010000023">
    <property type="protein sequence ID" value="KAJ3445384.1"/>
    <property type="molecule type" value="Genomic_DNA"/>
</dbReference>
<feature type="repeat" description="ANK" evidence="3">
    <location>
        <begin position="962"/>
        <end position="996"/>
    </location>
</feature>
<sequence>MDQKFYHNFDNKILVSIKKGNFKVLFGKLNYQNINYRISKNLRLTIINFIAKHNPKISILTLLISMGADPTLTDSFKKNCLHNVCACTNEGFTISTEIIALLLRYGCKINAVDTKHRTPLSLLFFNPKPLDPHLIDYFLKRGAIIETVDKFGYTPFHYLCRKYHENKTDSLIHFLKILSNSKSKTSRIKKEEEKNNEQEKGQVLKNKKHFVCYQNRFGETAFHILCSTNKYIPLQILQLMQQLTQNLFLRDNQGKTVYHKYLGCQKQLNESVCSFVAPILNIHLQDRSTNNPIHDFFRWQLDYSQFKNLFKTNNFNVNTRGYNNNTLLHITFLAKKKVRLRHKIVKFLVAKCQADLGCRNKNKHTPLHLLCRSQQRATLKEIKLLIKNGADINSLDFLKSTPLFYFLEFNQDHKIFMYFLKKGADPRHKNICRNGIRDVIIWRQPKIDLNIFKILFQQEKSLIEKSRSYFFFLNHIFRGRFYNNNPKLIDYIFNRLKNLPTYDSQSERDKWFKSLCRKQYLTIERFKIASRLISNRSKSNFKFNFDILDSLCRNPRTTFDYFNGSVRFLKFNPNNSLHSPKHFQFVPLNSYLKAHRKIDKKVLKFLLNLNYKFFDGNLVEQKNNQRKFYTYYNVSCLCIYSFGESFFEMQKLDLDLLNWICKKSNIGLEQIQRVAPYALHHYFSKKDCKTDEINKILQLGEGYQFNKKDSYGNTPLHYYTNNSSIKYSILEYCLKRGANANAKNRYQITPFLNICLNLKNSNEMIKLFLKYGNTLENLTMFHHERFFSIYEALSKRFIEDSDFIKNLFTNSIVKNINETYCENMIQIICELGDTYKFLLKHLFRVAINNNYQESKIINKIIYDSCRSSKKCDKILKFILKNVSDISLCEDSFDTFSEICNSKKININKERKILLKKGIDLNKRNNQGVYYLHEALANDRVSIRIIKLFLDLGANVDTQGILYRDFPIHFAAKRKNPQIQLFKLLIERGADINSLNELNQNILHILLLTRKIFINFNLLKYLIKNGINILQKDRDSNTPLLLACKFCCSPKVISLLSNNPNISLIREKFSKMNALDHLIKISYQKDVTQHIYVLFKNISITKKDIESSELLLKKHSINIKSIKNILSLSPNCLSLDFEKMFTLGELTDEKICGIKVHRMILELRTGKNFNEINTVLQFYTKEEINIFLHWVYSEKLTNKSLILEILGRLKIEFSQISHWKKILKKLYKDDNSKDFSIIINKKKKIKTHKFLLQARSDLYRGLFLFDNSDQWEINDYSGKSYETLSIFIRYLYYDSFSFLSFSKTSEKLSQIFSELQDCHNYFQLNINSLYVYDLKFSF</sequence>
<dbReference type="SUPFAM" id="SSF48403">
    <property type="entry name" value="Ankyrin repeat"/>
    <property type="match status" value="2"/>
</dbReference>
<feature type="repeat" description="ANK" evidence="3">
    <location>
        <begin position="362"/>
        <end position="397"/>
    </location>
</feature>
<evidence type="ECO:0000256" key="1">
    <source>
        <dbReference type="ARBA" id="ARBA00022737"/>
    </source>
</evidence>